<evidence type="ECO:0000313" key="2">
    <source>
        <dbReference type="Proteomes" id="UP001281147"/>
    </source>
</evidence>
<dbReference type="EMBL" id="JAUTXU010000025">
    <property type="protein sequence ID" value="KAK3719735.1"/>
    <property type="molecule type" value="Genomic_DNA"/>
</dbReference>
<name>A0ACC3NN90_9PEZI</name>
<comment type="caution">
    <text evidence="1">The sequence shown here is derived from an EMBL/GenBank/DDBJ whole genome shotgun (WGS) entry which is preliminary data.</text>
</comment>
<protein>
    <submittedName>
        <fullName evidence="1">Uncharacterized protein</fullName>
    </submittedName>
</protein>
<proteinExistence type="predicted"/>
<accession>A0ACC3NN90</accession>
<evidence type="ECO:0000313" key="1">
    <source>
        <dbReference type="EMBL" id="KAK3719735.1"/>
    </source>
</evidence>
<organism evidence="1 2">
    <name type="scientific">Vermiconidia calcicola</name>
    <dbReference type="NCBI Taxonomy" id="1690605"/>
    <lineage>
        <taxon>Eukaryota</taxon>
        <taxon>Fungi</taxon>
        <taxon>Dikarya</taxon>
        <taxon>Ascomycota</taxon>
        <taxon>Pezizomycotina</taxon>
        <taxon>Dothideomycetes</taxon>
        <taxon>Dothideomycetidae</taxon>
        <taxon>Mycosphaerellales</taxon>
        <taxon>Extremaceae</taxon>
        <taxon>Vermiconidia</taxon>
    </lineage>
</organism>
<gene>
    <name evidence="1" type="ORF">LTR37_004272</name>
</gene>
<dbReference type="Proteomes" id="UP001281147">
    <property type="component" value="Unassembled WGS sequence"/>
</dbReference>
<keyword evidence="2" id="KW-1185">Reference proteome</keyword>
<reference evidence="1" key="1">
    <citation type="submission" date="2023-07" db="EMBL/GenBank/DDBJ databases">
        <title>Black Yeasts Isolated from many extreme environments.</title>
        <authorList>
            <person name="Coleine C."/>
            <person name="Stajich J.E."/>
            <person name="Selbmann L."/>
        </authorList>
    </citation>
    <scope>NUCLEOTIDE SEQUENCE</scope>
    <source>
        <strain evidence="1">CCFEE 5714</strain>
    </source>
</reference>
<sequence length="357" mass="39922">MVTQILRLKRTDKPDQHLLINVSQTSSRPLDLKFIGTEYEHLYHASVKESNVKALQTSNYGGDLNEWKEVLRYALQRERPQDHLPDPLQGLETVAAISGKTLTVTLRKNIGGITQRLGAIKLDQDDEREEVSAFDWVDTAVSHADELSGQLETLQASVSGQQEQVVQLTKQLDDLVKAKKEHEDELLKKFVALLNAKKLKIRDQQRLLNGAQVDPAAAEAVGASRAGTSRTRKAKTSRNGKRKVDEAEDGRDDDEMEEDGDMPEALKDYDEERQEEETPPRSDGEETDDEGLNLDAPASSRPGRTKTNGAMEADEPAEPPPIRDLPFARKSAQRVEQAPAPVEDRRDEDDEETDDEL</sequence>